<dbReference type="PROSITE" id="PS51257">
    <property type="entry name" value="PROKAR_LIPOPROTEIN"/>
    <property type="match status" value="1"/>
</dbReference>
<sequence>MKKFLVLLGALALATVSGTATAVASCSPSADRWTETGVSYVNSQAGGQGLASWSNRSLLFRGNGSIPQDLRDQGWTHVGDPEIARQHIFDAYQGNGGATAKMFAVTTPGGKRLVYTHQLQGDERMNNSFAAVSPDAQWLVSGEWDQQDRLLVFPAPVFNTRAPAGGGELPEAGRISLDHPVRDIQGCDFVSAKRLVCASDDSTLSLWPVERPLFQVDLDRALNGKPVTGHVSVILPLPQRSACAGTGFETEGVDYDTRTGTLRVEMIPPGECAASTAVYTYRAR</sequence>
<comment type="caution">
    <text evidence="2">The sequence shown here is derived from an EMBL/GenBank/DDBJ whole genome shotgun (WGS) entry which is preliminary data.</text>
</comment>
<feature type="signal peptide" evidence="1">
    <location>
        <begin position="1"/>
        <end position="22"/>
    </location>
</feature>
<accession>A0ABW8CBR8</accession>
<name>A0ABW8CBR8_9ACTN</name>
<organism evidence="2 3">
    <name type="scientific">Streptomyces fildesensis</name>
    <dbReference type="NCBI Taxonomy" id="375757"/>
    <lineage>
        <taxon>Bacteria</taxon>
        <taxon>Bacillati</taxon>
        <taxon>Actinomycetota</taxon>
        <taxon>Actinomycetes</taxon>
        <taxon>Kitasatosporales</taxon>
        <taxon>Streptomycetaceae</taxon>
        <taxon>Streptomyces</taxon>
    </lineage>
</organism>
<evidence type="ECO:0000313" key="3">
    <source>
        <dbReference type="Proteomes" id="UP001614394"/>
    </source>
</evidence>
<evidence type="ECO:0000256" key="1">
    <source>
        <dbReference type="SAM" id="SignalP"/>
    </source>
</evidence>
<keyword evidence="1" id="KW-0732">Signal</keyword>
<dbReference type="Proteomes" id="UP001614394">
    <property type="component" value="Unassembled WGS sequence"/>
</dbReference>
<feature type="chain" id="PRO_5046559888" description="Secreted protein" evidence="1">
    <location>
        <begin position="23"/>
        <end position="284"/>
    </location>
</feature>
<proteinExistence type="predicted"/>
<keyword evidence="3" id="KW-1185">Reference proteome</keyword>
<gene>
    <name evidence="2" type="ORF">ACIGXA_22545</name>
</gene>
<dbReference type="RefSeq" id="WP_399652110.1">
    <property type="nucleotide sequence ID" value="NZ_JBITYG010000006.1"/>
</dbReference>
<reference evidence="2 3" key="1">
    <citation type="submission" date="2024-10" db="EMBL/GenBank/DDBJ databases">
        <title>The Natural Products Discovery Center: Release of the First 8490 Sequenced Strains for Exploring Actinobacteria Biosynthetic Diversity.</title>
        <authorList>
            <person name="Kalkreuter E."/>
            <person name="Kautsar S.A."/>
            <person name="Yang D."/>
            <person name="Bader C.D."/>
            <person name="Teijaro C.N."/>
            <person name="Fluegel L."/>
            <person name="Davis C.M."/>
            <person name="Simpson J.R."/>
            <person name="Lauterbach L."/>
            <person name="Steele A.D."/>
            <person name="Gui C."/>
            <person name="Meng S."/>
            <person name="Li G."/>
            <person name="Viehrig K."/>
            <person name="Ye F."/>
            <person name="Su P."/>
            <person name="Kiefer A.F."/>
            <person name="Nichols A."/>
            <person name="Cepeda A.J."/>
            <person name="Yan W."/>
            <person name="Fan B."/>
            <person name="Jiang Y."/>
            <person name="Adhikari A."/>
            <person name="Zheng C.-J."/>
            <person name="Schuster L."/>
            <person name="Cowan T.M."/>
            <person name="Smanski M.J."/>
            <person name="Chevrette M.G."/>
            <person name="De Carvalho L.P.S."/>
            <person name="Shen B."/>
        </authorList>
    </citation>
    <scope>NUCLEOTIDE SEQUENCE [LARGE SCALE GENOMIC DNA]</scope>
    <source>
        <strain evidence="2 3">NPDC053399</strain>
    </source>
</reference>
<protein>
    <recommendedName>
        <fullName evidence="4">Secreted protein</fullName>
    </recommendedName>
</protein>
<dbReference type="EMBL" id="JBITYG010000006">
    <property type="protein sequence ID" value="MFI9103302.1"/>
    <property type="molecule type" value="Genomic_DNA"/>
</dbReference>
<evidence type="ECO:0008006" key="4">
    <source>
        <dbReference type="Google" id="ProtNLM"/>
    </source>
</evidence>
<evidence type="ECO:0000313" key="2">
    <source>
        <dbReference type="EMBL" id="MFI9103302.1"/>
    </source>
</evidence>